<dbReference type="SMART" id="SM00267">
    <property type="entry name" value="GGDEF"/>
    <property type="match status" value="1"/>
</dbReference>
<evidence type="ECO:0000259" key="2">
    <source>
        <dbReference type="PROSITE" id="PS50887"/>
    </source>
</evidence>
<feature type="transmembrane region" description="Helical" evidence="1">
    <location>
        <begin position="135"/>
        <end position="152"/>
    </location>
</feature>
<dbReference type="InterPro" id="IPR050469">
    <property type="entry name" value="Diguanylate_Cyclase"/>
</dbReference>
<dbReference type="InterPro" id="IPR029787">
    <property type="entry name" value="Nucleotide_cyclase"/>
</dbReference>
<dbReference type="GO" id="GO:0052621">
    <property type="term" value="F:diguanylate cyclase activity"/>
    <property type="evidence" value="ECO:0007669"/>
    <property type="project" value="TreeGrafter"/>
</dbReference>
<dbReference type="eggNOG" id="COG2199">
    <property type="taxonomic scope" value="Bacteria"/>
</dbReference>
<keyword evidence="1" id="KW-0812">Transmembrane</keyword>
<dbReference type="PANTHER" id="PTHR45138:SF9">
    <property type="entry name" value="DIGUANYLATE CYCLASE DGCM-RELATED"/>
    <property type="match status" value="1"/>
</dbReference>
<dbReference type="NCBIfam" id="TIGR00254">
    <property type="entry name" value="GGDEF"/>
    <property type="match status" value="1"/>
</dbReference>
<name>C8VXG7_DESAS</name>
<dbReference type="AlphaFoldDB" id="C8VXG7"/>
<dbReference type="PANTHER" id="PTHR45138">
    <property type="entry name" value="REGULATORY COMPONENTS OF SENSORY TRANSDUCTION SYSTEM"/>
    <property type="match status" value="1"/>
</dbReference>
<dbReference type="InterPro" id="IPR000160">
    <property type="entry name" value="GGDEF_dom"/>
</dbReference>
<dbReference type="STRING" id="485916.Dtox_3861"/>
<protein>
    <submittedName>
        <fullName evidence="3">Diguanylate cyclase with PAS/PAC sensor</fullName>
    </submittedName>
</protein>
<dbReference type="EMBL" id="CP001720">
    <property type="protein sequence ID" value="ACV64563.1"/>
    <property type="molecule type" value="Genomic_DNA"/>
</dbReference>
<proteinExistence type="predicted"/>
<evidence type="ECO:0000313" key="3">
    <source>
        <dbReference type="EMBL" id="ACV64563.1"/>
    </source>
</evidence>
<reference evidence="3 4" key="1">
    <citation type="journal article" date="2009" name="Stand. Genomic Sci.">
        <title>Complete genome sequence of Desulfotomaculum acetoxidans type strain (5575).</title>
        <authorList>
            <person name="Spring S."/>
            <person name="Lapidus A."/>
            <person name="Schroder M."/>
            <person name="Gleim D."/>
            <person name="Sims D."/>
            <person name="Meincke L."/>
            <person name="Glavina Del Rio T."/>
            <person name="Tice H."/>
            <person name="Copeland A."/>
            <person name="Cheng J.F."/>
            <person name="Lucas S."/>
            <person name="Chen F."/>
            <person name="Nolan M."/>
            <person name="Bruce D."/>
            <person name="Goodwin L."/>
            <person name="Pitluck S."/>
            <person name="Ivanova N."/>
            <person name="Mavromatis K."/>
            <person name="Mikhailova N."/>
            <person name="Pati A."/>
            <person name="Chen A."/>
            <person name="Palaniappan K."/>
            <person name="Land M."/>
            <person name="Hauser L."/>
            <person name="Chang Y.J."/>
            <person name="Jeffries C.D."/>
            <person name="Chain P."/>
            <person name="Saunders E."/>
            <person name="Brettin T."/>
            <person name="Detter J.C."/>
            <person name="Goker M."/>
            <person name="Bristow J."/>
            <person name="Eisen J.A."/>
            <person name="Markowitz V."/>
            <person name="Hugenholtz P."/>
            <person name="Kyrpides N.C."/>
            <person name="Klenk H.P."/>
            <person name="Han C."/>
        </authorList>
    </citation>
    <scope>NUCLEOTIDE SEQUENCE [LARGE SCALE GENOMIC DNA]</scope>
    <source>
        <strain evidence="4">ATCC 49208 / DSM 771 / VKM B-1644</strain>
    </source>
</reference>
<dbReference type="Pfam" id="PF00990">
    <property type="entry name" value="GGDEF"/>
    <property type="match status" value="1"/>
</dbReference>
<sequence>MVREYFRGLSRFSNILLLNMDFKNHLEFERKHLLLSLQRGEIFTGFVFILSFLNFYLDFILHQDPSVDIIYLRNLFTMHVIIFLLSIVYLVAYSLLKKNLPNSCAAKALLLSEISLIVLFASALSLNSQRFTGNINAYIMIVLAAALVIPIYPKWVLSIYAVNHMLFLIGLSYLCTDNSVVVKQFNATTTILIAAVLFLLLYRYNVTNFLNEEMLKEDRQTFIKLFEINPFPLLICRFDDGKIQYANNRAVLFYGLPEEPSDDLNYTHFYKNVQDFNSIRKKLEADRKVTDYLVEQKTLLGQTKYTVVNCELIDYFGEKSILSGVADISEIKRIENKLNLHASTDPLTGVLNRRAGMDLLQMRFEGVQCGKTGFSLCFFDIDNLKTVNDTFGHLEGDAMIIDVCKVIMQELHQDDVIFRYGGDEFVILFENSCEREVRETCARIAQQFEALNQSKQKPYWIDASFGVFSYKPEMNLSLERIIEIADKDMYYNKAKKQGL</sequence>
<feature type="transmembrane region" description="Helical" evidence="1">
    <location>
        <begin position="108"/>
        <end position="126"/>
    </location>
</feature>
<organism evidence="3 4">
    <name type="scientific">Desulfofarcimen acetoxidans (strain ATCC 49208 / DSM 771 / KCTC 5769 / VKM B-1644 / 5575)</name>
    <name type="common">Desulfotomaculum acetoxidans</name>
    <dbReference type="NCBI Taxonomy" id="485916"/>
    <lineage>
        <taxon>Bacteria</taxon>
        <taxon>Bacillati</taxon>
        <taxon>Bacillota</taxon>
        <taxon>Clostridia</taxon>
        <taxon>Eubacteriales</taxon>
        <taxon>Peptococcaceae</taxon>
        <taxon>Desulfofarcimen</taxon>
    </lineage>
</organism>
<dbReference type="KEGG" id="dae:Dtox_3861"/>
<dbReference type="CDD" id="cd01949">
    <property type="entry name" value="GGDEF"/>
    <property type="match status" value="1"/>
</dbReference>
<gene>
    <name evidence="3" type="ordered locus">Dtox_3861</name>
</gene>
<accession>C8VXG7</accession>
<feature type="transmembrane region" description="Helical" evidence="1">
    <location>
        <begin position="187"/>
        <end position="204"/>
    </location>
</feature>
<dbReference type="PROSITE" id="PS50887">
    <property type="entry name" value="GGDEF"/>
    <property type="match status" value="1"/>
</dbReference>
<keyword evidence="1" id="KW-1133">Transmembrane helix</keyword>
<evidence type="ECO:0000313" key="4">
    <source>
        <dbReference type="Proteomes" id="UP000002217"/>
    </source>
</evidence>
<keyword evidence="1" id="KW-0472">Membrane</keyword>
<dbReference type="HOGENOM" id="CLU_548287_0_0_9"/>
<feature type="domain" description="GGDEF" evidence="2">
    <location>
        <begin position="372"/>
        <end position="499"/>
    </location>
</feature>
<dbReference type="SUPFAM" id="SSF55073">
    <property type="entry name" value="Nucleotide cyclase"/>
    <property type="match status" value="1"/>
</dbReference>
<feature type="transmembrane region" description="Helical" evidence="1">
    <location>
        <begin position="42"/>
        <end position="62"/>
    </location>
</feature>
<keyword evidence="4" id="KW-1185">Reference proteome</keyword>
<evidence type="ECO:0000256" key="1">
    <source>
        <dbReference type="SAM" id="Phobius"/>
    </source>
</evidence>
<dbReference type="InterPro" id="IPR043128">
    <property type="entry name" value="Rev_trsase/Diguanyl_cyclase"/>
</dbReference>
<feature type="transmembrane region" description="Helical" evidence="1">
    <location>
        <begin position="74"/>
        <end position="96"/>
    </location>
</feature>
<dbReference type="Gene3D" id="3.30.70.270">
    <property type="match status" value="1"/>
</dbReference>
<dbReference type="Proteomes" id="UP000002217">
    <property type="component" value="Chromosome"/>
</dbReference>